<protein>
    <submittedName>
        <fullName evidence="2">Dehydratase</fullName>
    </submittedName>
</protein>
<feature type="domain" description="MaoC-like" evidence="1">
    <location>
        <begin position="16"/>
        <end position="112"/>
    </location>
</feature>
<name>A0A364NZ04_9PROT</name>
<dbReference type="RefSeq" id="WP_112143990.1">
    <property type="nucleotide sequence ID" value="NZ_PGTO01000005.1"/>
</dbReference>
<dbReference type="EMBL" id="PGTO01000005">
    <property type="protein sequence ID" value="RAU22314.1"/>
    <property type="molecule type" value="Genomic_DNA"/>
</dbReference>
<evidence type="ECO:0000313" key="3">
    <source>
        <dbReference type="Proteomes" id="UP000251075"/>
    </source>
</evidence>
<comment type="caution">
    <text evidence="2">The sequence shown here is derived from an EMBL/GenBank/DDBJ whole genome shotgun (WGS) entry which is preliminary data.</text>
</comment>
<dbReference type="OrthoDB" id="9797938at2"/>
<dbReference type="PANTHER" id="PTHR43664">
    <property type="entry name" value="MONOAMINE OXIDASE-RELATED"/>
    <property type="match status" value="1"/>
</dbReference>
<evidence type="ECO:0000259" key="1">
    <source>
        <dbReference type="Pfam" id="PF01575"/>
    </source>
</evidence>
<dbReference type="Gene3D" id="3.10.129.10">
    <property type="entry name" value="Hotdog Thioesterase"/>
    <property type="match status" value="1"/>
</dbReference>
<accession>A0A364NZ04</accession>
<dbReference type="AlphaFoldDB" id="A0A364NZ04"/>
<reference evidence="2 3" key="1">
    <citation type="submission" date="2017-11" db="EMBL/GenBank/DDBJ databases">
        <title>Draft genome sequence of magnetotactic bacterium Magnetospirillum kuznetsovii LBB-42.</title>
        <authorList>
            <person name="Grouzdev D.S."/>
            <person name="Rysina M.S."/>
            <person name="Baslerov R.V."/>
            <person name="Koziaeva V."/>
        </authorList>
    </citation>
    <scope>NUCLEOTIDE SEQUENCE [LARGE SCALE GENOMIC DNA]</scope>
    <source>
        <strain evidence="2 3">LBB-42</strain>
    </source>
</reference>
<dbReference type="CDD" id="cd03454">
    <property type="entry name" value="YdeM"/>
    <property type="match status" value="1"/>
</dbReference>
<dbReference type="SUPFAM" id="SSF54637">
    <property type="entry name" value="Thioesterase/thiol ester dehydrase-isomerase"/>
    <property type="match status" value="1"/>
</dbReference>
<evidence type="ECO:0000313" key="2">
    <source>
        <dbReference type="EMBL" id="RAU22314.1"/>
    </source>
</evidence>
<organism evidence="2 3">
    <name type="scientific">Paramagnetospirillum kuznetsovii</name>
    <dbReference type="NCBI Taxonomy" id="2053833"/>
    <lineage>
        <taxon>Bacteria</taxon>
        <taxon>Pseudomonadati</taxon>
        <taxon>Pseudomonadota</taxon>
        <taxon>Alphaproteobacteria</taxon>
        <taxon>Rhodospirillales</taxon>
        <taxon>Magnetospirillaceae</taxon>
        <taxon>Paramagnetospirillum</taxon>
    </lineage>
</organism>
<proteinExistence type="predicted"/>
<dbReference type="Pfam" id="PF01575">
    <property type="entry name" value="MaoC_dehydratas"/>
    <property type="match status" value="1"/>
</dbReference>
<dbReference type="Proteomes" id="UP000251075">
    <property type="component" value="Unassembled WGS sequence"/>
</dbReference>
<keyword evidence="3" id="KW-1185">Reference proteome</keyword>
<dbReference type="PANTHER" id="PTHR43664:SF1">
    <property type="entry name" value="BETA-METHYLMALYL-COA DEHYDRATASE"/>
    <property type="match status" value="1"/>
</dbReference>
<dbReference type="InterPro" id="IPR052342">
    <property type="entry name" value="MCH/BMMD"/>
</dbReference>
<sequence>MIRYLEDLSPGRIFGSPSYTVTVEDIKGFAAAWDPQHFHLDEESAKDSFFEGLAASGWHTAAATMRLIVTSEMKLPLGVIGSGLESLAWHRPVRPGDVLTARIEVLETREMKSKPGLGLAKLRVVTLDAQGEPVQTLVTNLLVPTRAGAALVVSTLREFG</sequence>
<gene>
    <name evidence="2" type="ORF">CU669_09340</name>
</gene>
<dbReference type="InterPro" id="IPR029069">
    <property type="entry name" value="HotDog_dom_sf"/>
</dbReference>
<dbReference type="InterPro" id="IPR002539">
    <property type="entry name" value="MaoC-like_dom"/>
</dbReference>